<name>A0A0L0NSD8_CANAR</name>
<dbReference type="Proteomes" id="UP000037122">
    <property type="component" value="Unassembled WGS sequence"/>
</dbReference>
<dbReference type="VEuPathDB" id="FungiDB:CJI97_001087"/>
<protein>
    <submittedName>
        <fullName evidence="2">Uncharacterized protein</fullName>
    </submittedName>
</protein>
<comment type="caution">
    <text evidence="2">The sequence shown here is derived from an EMBL/GenBank/DDBJ whole genome shotgun (WGS) entry which is preliminary data.</text>
</comment>
<dbReference type="VEuPathDB" id="FungiDB:CJJ07_002953"/>
<feature type="region of interest" description="Disordered" evidence="1">
    <location>
        <begin position="526"/>
        <end position="799"/>
    </location>
</feature>
<feature type="region of interest" description="Disordered" evidence="1">
    <location>
        <begin position="308"/>
        <end position="347"/>
    </location>
</feature>
<dbReference type="VEuPathDB" id="FungiDB:CJJ09_003778"/>
<feature type="compositionally biased region" description="Basic and acidic residues" evidence="1">
    <location>
        <begin position="432"/>
        <end position="475"/>
    </location>
</feature>
<evidence type="ECO:0000256" key="1">
    <source>
        <dbReference type="SAM" id="MobiDB-lite"/>
    </source>
</evidence>
<evidence type="ECO:0000313" key="2">
    <source>
        <dbReference type="EMBL" id="KND97061.1"/>
    </source>
</evidence>
<dbReference type="AlphaFoldDB" id="A0A0L0NSD8"/>
<gene>
    <name evidence="2" type="ORF">QG37_06521</name>
</gene>
<feature type="compositionally biased region" description="Basic and acidic residues" evidence="1">
    <location>
        <begin position="549"/>
        <end position="564"/>
    </location>
</feature>
<sequence>MASWDSPLQPYGDQRAKTSSFSVKDEGAAGNDQLMNYCYNGAEAFDGPRHIHDSFSPNYLHFGHQSDYSWQLEHSTIPFANRQVHSQTLFAHRQHSIDLPLSVQPQNHQQHQRVFFCQHQHETYHPQLNNIWAPLSLPHLNAEQYTAPPFDTPWASEDLNRYEPVPWSGNRQEVDLANQANGISPQNWSQLAGYQRAPATAPAFGQAQIAQEFRQQILDTQPGFRCVSNGKDKFKSVLDILDKSKFKYKPHTRVYTRHLKLVSRTYTDEDAQRLLPLMPEEWSAKFVEETKQNAEIILKIQKEKEERSRKEQEVCKGSNRKEQEEREQFARKEKNHNVKKEGDPLRQTKKEGFYVMGKMISAVDKEPPGGPEIKDINQQITMTKLPTESCLVKEAASVLQNHNESVALIKEDQNGEETVPLKDVGIEEEAAAPEKKPVPLEEEDHFKNIEYSEEKQNSEEKPSVEKEEAVEKNIPSEEPLEEDESKVTHNGEESLMKLDKQNSGTEQEALVDSIVQRIIDRHNCVEKKNRPKQIEKKKNLDLELGSWPKLEKIERQKIDLDCKNIWKKKNTTQQTKCAKQDDATKQNSELKHRAYPKGPEGPLKQGKANGKGDPQLKTQGDPAQSERAKRSEKAPNHEKKRMSEKKFEKLQRWRKQQQRASEERIKRREIEARKVRERQQQREIEREKEIQRQMEIEIENQKKQEEEKERRRKERRKQKKKERKKQKKKLIQLEKQKHRELEEQLKFQQREELETESANKQETAEDSDEEFSDASTLTDDGLGHPQESPSRDDEPSVGCVRRLLNLVGRSL</sequence>
<feature type="compositionally biased region" description="Basic and acidic residues" evidence="1">
    <location>
        <begin position="485"/>
        <end position="500"/>
    </location>
</feature>
<reference evidence="3" key="1">
    <citation type="journal article" date="2015" name="BMC Genomics">
        <title>Draft genome of a commonly misdiagnosed multidrug resistant pathogen Candida auris.</title>
        <authorList>
            <person name="Chatterjee S."/>
            <person name="Alampalli S.V."/>
            <person name="Nageshan R.K."/>
            <person name="Chettiar S.T."/>
            <person name="Joshi S."/>
            <person name="Tatu U.S."/>
        </authorList>
    </citation>
    <scope>NUCLEOTIDE SEQUENCE [LARGE SCALE GENOMIC DNA]</scope>
    <source>
        <strain evidence="3">6684</strain>
    </source>
</reference>
<accession>A0A0L0NSD8</accession>
<dbReference type="VEuPathDB" id="FungiDB:QG37_06521"/>
<feature type="compositionally biased region" description="Basic and acidic residues" evidence="1">
    <location>
        <begin position="578"/>
        <end position="592"/>
    </location>
</feature>
<feature type="region of interest" description="Disordered" evidence="1">
    <location>
        <begin position="409"/>
        <end position="508"/>
    </location>
</feature>
<organism evidence="2 3">
    <name type="scientific">Candidozyma auris</name>
    <name type="common">Yeast</name>
    <name type="synonym">Candida auris</name>
    <dbReference type="NCBI Taxonomy" id="498019"/>
    <lineage>
        <taxon>Eukaryota</taxon>
        <taxon>Fungi</taxon>
        <taxon>Dikarya</taxon>
        <taxon>Ascomycota</taxon>
        <taxon>Saccharomycotina</taxon>
        <taxon>Pichiomycetes</taxon>
        <taxon>Metschnikowiaceae</taxon>
        <taxon>Candidozyma</taxon>
    </lineage>
</organism>
<dbReference type="EMBL" id="LGST01000045">
    <property type="protein sequence ID" value="KND97061.1"/>
    <property type="molecule type" value="Genomic_DNA"/>
</dbReference>
<dbReference type="VEuPathDB" id="FungiDB:B9J08_001517"/>
<proteinExistence type="predicted"/>
<evidence type="ECO:0000313" key="3">
    <source>
        <dbReference type="Proteomes" id="UP000037122"/>
    </source>
</evidence>
<feature type="region of interest" description="Disordered" evidence="1">
    <location>
        <begin position="1"/>
        <end position="24"/>
    </location>
</feature>
<feature type="compositionally biased region" description="Basic and acidic residues" evidence="1">
    <location>
        <begin position="660"/>
        <end position="709"/>
    </location>
</feature>
<feature type="compositionally biased region" description="Basic residues" evidence="1">
    <location>
        <begin position="710"/>
        <end position="730"/>
    </location>
</feature>
<feature type="compositionally biased region" description="Basic and acidic residues" evidence="1">
    <location>
        <begin position="731"/>
        <end position="763"/>
    </location>
</feature>
<feature type="compositionally biased region" description="Basic and acidic residues" evidence="1">
    <location>
        <begin position="624"/>
        <end position="637"/>
    </location>
</feature>
<feature type="compositionally biased region" description="Basic and acidic residues" evidence="1">
    <location>
        <begin position="526"/>
        <end position="541"/>
    </location>
</feature>